<keyword evidence="1" id="KW-1133">Transmembrane helix</keyword>
<dbReference type="RefSeq" id="WP_146959127.1">
    <property type="nucleotide sequence ID" value="NZ_CP042467.1"/>
</dbReference>
<dbReference type="EMBL" id="CP042467">
    <property type="protein sequence ID" value="QED27442.1"/>
    <property type="molecule type" value="Genomic_DNA"/>
</dbReference>
<gene>
    <name evidence="2" type="ORF">FRD01_09355</name>
</gene>
<dbReference type="OrthoDB" id="5526209at2"/>
<dbReference type="Proteomes" id="UP000321595">
    <property type="component" value="Chromosome"/>
</dbReference>
<sequence length="439" mass="48874">MLEQLPKVFAKFALSGAVLGGIFWGVMTLYPSTRGVEVKPSDADILTFGFAGPSDMQKFSEALNRMGHETPRVYNMNENTVFFSTAVHPYKKPDEVLREYQEEFVRQGVNKKAYRHAPGKLLTMGQEGADEEFRAMQEGSLNGEVIPYQISSNHFAMGGTQMDLGDEDPDSEDFKRKVDLLEKNVHMISGAYRACGGKPLYEPQPAAKKTFVETANEDVNKAAAKECASEGGFCEETRSRHAELSAELGVLQRAIQAQPHLKQCEIMKKVGEGMMGNATDEFARRVKSFKALEAFYDAERNMTHVSATWTDVDFDATKTTPNQANPLKETNVSSRLPLCEGCERTWDFGGSGKESNYSVGQVTSPQSVRQTSDYYIRELTRKGWQVSEAQSAINEIYRLSGKQDDGNRWLRVVRGREHMTVHIRPGEGGSSRVTATTAN</sequence>
<accession>A0A5B8XNJ8</accession>
<evidence type="ECO:0000313" key="3">
    <source>
        <dbReference type="Proteomes" id="UP000321595"/>
    </source>
</evidence>
<protein>
    <submittedName>
        <fullName evidence="2">Uncharacterized protein</fullName>
    </submittedName>
</protein>
<organism evidence="2 3">
    <name type="scientific">Microvenator marinus</name>
    <dbReference type="NCBI Taxonomy" id="2600177"/>
    <lineage>
        <taxon>Bacteria</taxon>
        <taxon>Deltaproteobacteria</taxon>
        <taxon>Bradymonadales</taxon>
        <taxon>Microvenatoraceae</taxon>
        <taxon>Microvenator</taxon>
    </lineage>
</organism>
<reference evidence="2 3" key="1">
    <citation type="submission" date="2019-08" db="EMBL/GenBank/DDBJ databases">
        <authorList>
            <person name="Liang Q."/>
        </authorList>
    </citation>
    <scope>NUCLEOTIDE SEQUENCE [LARGE SCALE GENOMIC DNA]</scope>
    <source>
        <strain evidence="2 3">V1718</strain>
    </source>
</reference>
<dbReference type="AlphaFoldDB" id="A0A5B8XNJ8"/>
<feature type="transmembrane region" description="Helical" evidence="1">
    <location>
        <begin position="12"/>
        <end position="30"/>
    </location>
</feature>
<dbReference type="KEGG" id="bbae:FRD01_09355"/>
<keyword evidence="1" id="KW-0472">Membrane</keyword>
<keyword evidence="3" id="KW-1185">Reference proteome</keyword>
<name>A0A5B8XNJ8_9DELT</name>
<evidence type="ECO:0000313" key="2">
    <source>
        <dbReference type="EMBL" id="QED27442.1"/>
    </source>
</evidence>
<proteinExistence type="predicted"/>
<keyword evidence="1" id="KW-0812">Transmembrane</keyword>
<evidence type="ECO:0000256" key="1">
    <source>
        <dbReference type="SAM" id="Phobius"/>
    </source>
</evidence>